<feature type="chain" id="PRO_5042576000" evidence="6">
    <location>
        <begin position="24"/>
        <end position="1605"/>
    </location>
</feature>
<dbReference type="InterPro" id="IPR029058">
    <property type="entry name" value="AB_hydrolase_fold"/>
</dbReference>
<feature type="compositionally biased region" description="Basic and acidic residues" evidence="5">
    <location>
        <begin position="1516"/>
        <end position="1527"/>
    </location>
</feature>
<feature type="compositionally biased region" description="Low complexity" evidence="5">
    <location>
        <begin position="1579"/>
        <end position="1596"/>
    </location>
</feature>
<feature type="compositionally biased region" description="Basic and acidic residues" evidence="5">
    <location>
        <begin position="662"/>
        <end position="672"/>
    </location>
</feature>
<feature type="signal peptide" evidence="6">
    <location>
        <begin position="1"/>
        <end position="23"/>
    </location>
</feature>
<evidence type="ECO:0000313" key="8">
    <source>
        <dbReference type="Proteomes" id="UP000694920"/>
    </source>
</evidence>
<evidence type="ECO:0000259" key="7">
    <source>
        <dbReference type="Pfam" id="PF00135"/>
    </source>
</evidence>
<dbReference type="RefSeq" id="XP_024936969.1">
    <property type="nucleotide sequence ID" value="XM_025081201.1"/>
</dbReference>
<dbReference type="Proteomes" id="UP000694920">
    <property type="component" value="Unplaced"/>
</dbReference>
<evidence type="ECO:0000313" key="9">
    <source>
        <dbReference type="RefSeq" id="XP_024936969.1"/>
    </source>
</evidence>
<keyword evidence="3" id="KW-0325">Glycoprotein</keyword>
<comment type="similarity">
    <text evidence="1">Belongs to the type-B carboxylesterase/lipase family.</text>
</comment>
<keyword evidence="4" id="KW-0175">Coiled coil</keyword>
<feature type="region of interest" description="Disordered" evidence="5">
    <location>
        <begin position="647"/>
        <end position="700"/>
    </location>
</feature>
<keyword evidence="8" id="KW-1185">Reference proteome</keyword>
<dbReference type="PROSITE" id="PS00941">
    <property type="entry name" value="CARBOXYLESTERASE_B_2"/>
    <property type="match status" value="1"/>
</dbReference>
<reference evidence="9" key="1">
    <citation type="submission" date="2025-08" db="UniProtKB">
        <authorList>
            <consortium name="RefSeq"/>
        </authorList>
    </citation>
    <scope>IDENTIFICATION</scope>
</reference>
<dbReference type="PANTHER" id="PTHR43903">
    <property type="entry name" value="NEUROLIGIN"/>
    <property type="match status" value="1"/>
</dbReference>
<feature type="compositionally biased region" description="Polar residues" evidence="5">
    <location>
        <begin position="647"/>
        <end position="656"/>
    </location>
</feature>
<dbReference type="InterPro" id="IPR051093">
    <property type="entry name" value="Neuroligin/BSAL"/>
</dbReference>
<dbReference type="KEGG" id="ccin:107264370"/>
<feature type="region of interest" description="Disordered" evidence="5">
    <location>
        <begin position="1000"/>
        <end position="1025"/>
    </location>
</feature>
<evidence type="ECO:0000256" key="6">
    <source>
        <dbReference type="SAM" id="SignalP"/>
    </source>
</evidence>
<proteinExistence type="inferred from homology"/>
<accession>A0AAJ7R9U4</accession>
<feature type="compositionally biased region" description="Basic and acidic residues" evidence="5">
    <location>
        <begin position="1494"/>
        <end position="1507"/>
    </location>
</feature>
<feature type="domain" description="Carboxylesterase type B" evidence="7">
    <location>
        <begin position="49"/>
        <end position="597"/>
    </location>
</feature>
<evidence type="ECO:0000256" key="2">
    <source>
        <dbReference type="ARBA" id="ARBA00022729"/>
    </source>
</evidence>
<dbReference type="Pfam" id="PF00135">
    <property type="entry name" value="COesterase"/>
    <property type="match status" value="1"/>
</dbReference>
<feature type="region of interest" description="Disordered" evidence="5">
    <location>
        <begin position="1091"/>
        <end position="1131"/>
    </location>
</feature>
<sequence>MSKMLRLELVGLVLLACTQILTEHRDFYGSYNQYDHQRHQQWQEEKVTREVHVEQGRLRGIVVRPRTSQELPLIDVFLGVPYAEPPVGSFRFSPPRSPQPWTGLRQCQHFAPVCPQVLPDLRAEVKPGRYEYLERLLPYLRNQSEDCLYLNIYAPHQREGQRNLRRYPVMVFIHGESFEWNSGNPYDGSVLTAYGNVLFVTINFRLGILGFLRPGIRDDAASNFGLLDQIAALVWLQENIAEFGGDPNSITLVGHGTGAIFANLLLISPVANNEGLFNRAILMSGSALSADAIGKAPLQITKQVAYALNCPTVTDSELVKCLRNRDLESLLNVKIHKPKYVPAYAPLIDSAVIPGKPLDLMENTQLFGRFDLMYGVTESEKFHNLPPVAVVHGMLNEQRDEILRDHAKATHELEPELVLSKVLEHYGDFSSGFTNEYATKNREIVLEALSDSGTVAPLVMTANLHSKANPKSYMYVFSHPKAMQDYSGQQRQRTVHGEELAYVLGVPLDGGKYHLRGRYNIGETLFAEAMMMWWCNFAHTGNPNAPRRSTYLTDGPKEWLQYEIDWPEYDPENQTYFNLTIPPEVGVRYRANEMLFWNEYLPNLIRHPNLDIPAPGTRAGPRPEILDIADGVGKYANGMFNVNSETNTLKHSTGKSSVPDGQRIDVDADGKDSPGYPLSNSPSNEAEDDVRATTPEPSGLKSTSAISMVIGFGLAFLLINLTVFFYLYRKRHALKSKEKNLKRRLSQKDDGSKRAKLEKLAENAELGYRSDSKPDLTELIKNDKAYDNNSNFGRRSKLSRQNSGSTIDTHIKVREWIQQEIVHRCSPRFLRKTRETLQKEHQEKLTKQQEKEERLNELEKLKDKKDEPIYDESPALIVRPGKKSKLPKVSVAIDATPATRTESILNQIPIELVKDGELSDVGLDAVDAETIGPNGTLITPQVIVIEHHHSKSDPLPMENVLKNVKPHFSSPKIYESDSGSASSLYAKINPKMKSRLPRMGPIGSADEVSNEAKTGNDSLYDQVPPEDPYGKTVPKLTTFGSKVPSCDINVTCREPTAERESVSPEEALKTIKRRKYPKVLPDIEKRRSLPVPNSLFIPKQHGNSLKDYKNNSQPTSPSGHPPLPPPRIFGTTKSLDLAEESEVQNENEPITTNLHVGPLLKRENSTRNNSDPSIIENFESPANTTGSYSTPSIDRYRLIDSPDGAYSSSKCSIRRPYLFPHNVVASDTSLNRSDIVGSSVTNSNWYKSKDMISSTDQTSIPLGIDTGIGNPNWYRQITEGSNENENFQSPAARSMPAITEPQIMMSSRDSSIDKVHPNYGGSQNWDGKGSAEPKIVITPRVGNLLGQSGQNLSQMVTNLTARRNIDQEPKIVITPKHEVLDSAKIITPEPKIVITPRVEPGFNLSSVQTPLSHVDDVCTIAKQERKEPKIIITPKDPKTGSSSNLKQPKIIIKPTTNPSKSRDNKNIPKVSAIPPPECQNFQNKEKDQVLERDFPYTEKPPLKEKPKVTRIPSFSKRKDESQVKAEKSSSPVYAEKTEIIQIINAIPTDKAINVPLIPTLENKSGIPTLLKKDSEKSSSTDSSASTTNSSNSNTGTIKRKPTNKK</sequence>
<feature type="region of interest" description="Disordered" evidence="5">
    <location>
        <begin position="1494"/>
        <end position="1532"/>
    </location>
</feature>
<feature type="coiled-coil region" evidence="4">
    <location>
        <begin position="834"/>
        <end position="867"/>
    </location>
</feature>
<dbReference type="Gene3D" id="3.40.50.1820">
    <property type="entry name" value="alpha/beta hydrolase"/>
    <property type="match status" value="1"/>
</dbReference>
<dbReference type="GeneID" id="107264370"/>
<organism evidence="8 9">
    <name type="scientific">Cephus cinctus</name>
    <name type="common">Wheat stem sawfly</name>
    <dbReference type="NCBI Taxonomy" id="211228"/>
    <lineage>
        <taxon>Eukaryota</taxon>
        <taxon>Metazoa</taxon>
        <taxon>Ecdysozoa</taxon>
        <taxon>Arthropoda</taxon>
        <taxon>Hexapoda</taxon>
        <taxon>Insecta</taxon>
        <taxon>Pterygota</taxon>
        <taxon>Neoptera</taxon>
        <taxon>Endopterygota</taxon>
        <taxon>Hymenoptera</taxon>
        <taxon>Cephoidea</taxon>
        <taxon>Cephidae</taxon>
        <taxon>Cephus</taxon>
    </lineage>
</organism>
<protein>
    <submittedName>
        <fullName evidence="9">Uncharacterized protein LOC107264370</fullName>
    </submittedName>
</protein>
<dbReference type="CDD" id="cd12087">
    <property type="entry name" value="TM_EGFR-like"/>
    <property type="match status" value="1"/>
</dbReference>
<feature type="region of interest" description="Disordered" evidence="5">
    <location>
        <begin position="1162"/>
        <end position="1189"/>
    </location>
</feature>
<feature type="region of interest" description="Disordered" evidence="5">
    <location>
        <begin position="1428"/>
        <end position="1482"/>
    </location>
</feature>
<gene>
    <name evidence="9" type="primary">LOC107264370</name>
</gene>
<evidence type="ECO:0000256" key="5">
    <source>
        <dbReference type="SAM" id="MobiDB-lite"/>
    </source>
</evidence>
<feature type="compositionally biased region" description="Polar residues" evidence="5">
    <location>
        <begin position="1180"/>
        <end position="1189"/>
    </location>
</feature>
<dbReference type="InterPro" id="IPR002018">
    <property type="entry name" value="CarbesteraseB"/>
</dbReference>
<evidence type="ECO:0000256" key="1">
    <source>
        <dbReference type="ARBA" id="ARBA00005964"/>
    </source>
</evidence>
<dbReference type="SUPFAM" id="SSF53474">
    <property type="entry name" value="alpha/beta-Hydrolases"/>
    <property type="match status" value="1"/>
</dbReference>
<keyword evidence="2 6" id="KW-0732">Signal</keyword>
<name>A0AAJ7R9U4_CEPCN</name>
<feature type="region of interest" description="Disordered" evidence="5">
    <location>
        <begin position="1558"/>
        <end position="1605"/>
    </location>
</feature>
<evidence type="ECO:0000256" key="3">
    <source>
        <dbReference type="ARBA" id="ARBA00023180"/>
    </source>
</evidence>
<dbReference type="InterPro" id="IPR019819">
    <property type="entry name" value="Carboxylesterase_B_CS"/>
</dbReference>
<evidence type="ECO:0000256" key="4">
    <source>
        <dbReference type="SAM" id="Coils"/>
    </source>
</evidence>